<evidence type="ECO:0000256" key="2">
    <source>
        <dbReference type="SAM" id="SignalP"/>
    </source>
</evidence>
<dbReference type="Proteomes" id="UP000622448">
    <property type="component" value="Unassembled WGS sequence"/>
</dbReference>
<feature type="chain" id="PRO_5045132098" description="Lipoprotein" evidence="2">
    <location>
        <begin position="27"/>
        <end position="189"/>
    </location>
</feature>
<evidence type="ECO:0000313" key="3">
    <source>
        <dbReference type="EMBL" id="MBC5585685.1"/>
    </source>
</evidence>
<keyword evidence="4" id="KW-1185">Reference proteome</keyword>
<proteinExistence type="predicted"/>
<protein>
    <recommendedName>
        <fullName evidence="5">Lipoprotein</fullName>
    </recommendedName>
</protein>
<reference evidence="3 4" key="1">
    <citation type="submission" date="2020-08" db="EMBL/GenBank/DDBJ databases">
        <title>Genome public.</title>
        <authorList>
            <person name="Liu C."/>
            <person name="Sun Q."/>
        </authorList>
    </citation>
    <scope>NUCLEOTIDE SEQUENCE [LARGE SCALE GENOMIC DNA]</scope>
    <source>
        <strain evidence="3 4">NSJ-70</strain>
    </source>
</reference>
<evidence type="ECO:0000256" key="1">
    <source>
        <dbReference type="SAM" id="MobiDB-lite"/>
    </source>
</evidence>
<evidence type="ECO:0008006" key="5">
    <source>
        <dbReference type="Google" id="ProtNLM"/>
    </source>
</evidence>
<gene>
    <name evidence="3" type="ORF">H8S61_15975</name>
</gene>
<accession>A0ABR7BWC7</accession>
<organism evidence="3 4">
    <name type="scientific">Eggerthella hominis</name>
    <dbReference type="NCBI Taxonomy" id="2763043"/>
    <lineage>
        <taxon>Bacteria</taxon>
        <taxon>Bacillati</taxon>
        <taxon>Actinomycetota</taxon>
        <taxon>Coriobacteriia</taxon>
        <taxon>Eggerthellales</taxon>
        <taxon>Eggerthellaceae</taxon>
        <taxon>Eggerthella</taxon>
    </lineage>
</organism>
<keyword evidence="2" id="KW-0732">Signal</keyword>
<dbReference type="RefSeq" id="WP_186939685.1">
    <property type="nucleotide sequence ID" value="NZ_JACOOA010000010.1"/>
</dbReference>
<comment type="caution">
    <text evidence="3">The sequence shown here is derived from an EMBL/GenBank/DDBJ whole genome shotgun (WGS) entry which is preliminary data.</text>
</comment>
<evidence type="ECO:0000313" key="4">
    <source>
        <dbReference type="Proteomes" id="UP000622448"/>
    </source>
</evidence>
<feature type="signal peptide" evidence="2">
    <location>
        <begin position="1"/>
        <end position="26"/>
    </location>
</feature>
<name>A0ABR7BWC7_9ACTN</name>
<dbReference type="PROSITE" id="PS51257">
    <property type="entry name" value="PROKAR_LIPOPROTEIN"/>
    <property type="match status" value="1"/>
</dbReference>
<feature type="region of interest" description="Disordered" evidence="1">
    <location>
        <begin position="28"/>
        <end position="60"/>
    </location>
</feature>
<dbReference type="EMBL" id="JACOOA010000010">
    <property type="protein sequence ID" value="MBC5585685.1"/>
    <property type="molecule type" value="Genomic_DNA"/>
</dbReference>
<sequence length="189" mass="20276">MMRGARAAVLSVALVAALGLAGCATGEPATDAGEDAEAPVEQPTVEQPAVEQPTEEDRSLVERTIDTPYYTVVVPESWRGVLAYDYDDAYTIDEQSKGTDTELGVGYTTTVRNTETDEVFGVTMYTDAWGPQGHFMCEKAGSSTVMPGNYVAVVKGLTQPFDGWGSIPQDDKDAMTAQMAEYASWVAVK</sequence>